<keyword evidence="7 8" id="KW-0472">Membrane</keyword>
<evidence type="ECO:0000259" key="9">
    <source>
        <dbReference type="Pfam" id="PF00482"/>
    </source>
</evidence>
<keyword evidence="4" id="KW-0997">Cell inner membrane</keyword>
<keyword evidence="5 8" id="KW-0812">Transmembrane</keyword>
<dbReference type="Pfam" id="PF00482">
    <property type="entry name" value="T2SSF"/>
    <property type="match status" value="2"/>
</dbReference>
<evidence type="ECO:0000256" key="7">
    <source>
        <dbReference type="ARBA" id="ARBA00023136"/>
    </source>
</evidence>
<comment type="subcellular location">
    <subcellularLocation>
        <location evidence="1">Cell inner membrane</location>
        <topology evidence="1">Multi-pass membrane protein</topology>
    </subcellularLocation>
</comment>
<evidence type="ECO:0000256" key="4">
    <source>
        <dbReference type="ARBA" id="ARBA00022519"/>
    </source>
</evidence>
<organism evidence="10">
    <name type="scientific">marine metagenome</name>
    <dbReference type="NCBI Taxonomy" id="408172"/>
    <lineage>
        <taxon>unclassified sequences</taxon>
        <taxon>metagenomes</taxon>
        <taxon>ecological metagenomes</taxon>
    </lineage>
</organism>
<keyword evidence="3" id="KW-1003">Cell membrane</keyword>
<evidence type="ECO:0000313" key="10">
    <source>
        <dbReference type="EMBL" id="SVA16083.1"/>
    </source>
</evidence>
<dbReference type="GO" id="GO:0005886">
    <property type="term" value="C:plasma membrane"/>
    <property type="evidence" value="ECO:0007669"/>
    <property type="project" value="UniProtKB-SubCell"/>
</dbReference>
<dbReference type="PRINTS" id="PR00812">
    <property type="entry name" value="BCTERIALGSPF"/>
</dbReference>
<evidence type="ECO:0000256" key="3">
    <source>
        <dbReference type="ARBA" id="ARBA00022475"/>
    </source>
</evidence>
<dbReference type="Gene3D" id="1.20.81.30">
    <property type="entry name" value="Type II secretion system (T2SS), domain F"/>
    <property type="match status" value="2"/>
</dbReference>
<evidence type="ECO:0000256" key="1">
    <source>
        <dbReference type="ARBA" id="ARBA00004429"/>
    </source>
</evidence>
<proteinExistence type="inferred from homology"/>
<accession>A0A381TPU4</accession>
<evidence type="ECO:0000256" key="2">
    <source>
        <dbReference type="ARBA" id="ARBA00005745"/>
    </source>
</evidence>
<dbReference type="FunFam" id="1.20.81.30:FF:000001">
    <property type="entry name" value="Type II secretion system protein F"/>
    <property type="match status" value="2"/>
</dbReference>
<reference evidence="10" key="1">
    <citation type="submission" date="2018-05" db="EMBL/GenBank/DDBJ databases">
        <authorList>
            <person name="Lanie J.A."/>
            <person name="Ng W.-L."/>
            <person name="Kazmierczak K.M."/>
            <person name="Andrzejewski T.M."/>
            <person name="Davidsen T.M."/>
            <person name="Wayne K.J."/>
            <person name="Tettelin H."/>
            <person name="Glass J.I."/>
            <person name="Rusch D."/>
            <person name="Podicherti R."/>
            <person name="Tsui H.-C.T."/>
            <person name="Winkler M.E."/>
        </authorList>
    </citation>
    <scope>NUCLEOTIDE SEQUENCE</scope>
</reference>
<dbReference type="AlphaFoldDB" id="A0A381TPU4"/>
<dbReference type="InterPro" id="IPR018076">
    <property type="entry name" value="T2SS_GspF_dom"/>
</dbReference>
<feature type="domain" description="Type II secretion system protein GspF" evidence="9">
    <location>
        <begin position="55"/>
        <end position="178"/>
    </location>
</feature>
<sequence>VVRGEIKALGETTVLNQLNKMGLDPISISVKKPSIFENIDLNLLESVHPDAIYNFSRQLSVMLKAGVPLLDALESMLSKTISPLLNKTIEKIIEDVSAGATLSNSLAKHPKVFNTMYINIIRAGETAGVLDLVLFKLADFINHDLQLRNGIKQAVRYPAIVVGITIAVGFYAVAFILPRFSVLFTQTGITLPLPTRILLGIDQFLQDYSTFLIIGFIAFVVIFFRTIKTKKGSVAWHRFLIHVPVFGNIFRNMAISRFCHVLETLNRTGVPILESLTIASRSTGNNYVKNRLSNTRSDVGMGHKIASALEKYGDDIFEAQMIKMIQVGEEAASLDDMLVEIAVMVDNETQTKVRTLTATLEPIITVIMGVMILILALSIFLPIWDMYESLANN</sequence>
<protein>
    <recommendedName>
        <fullName evidence="9">Type II secretion system protein GspF domain-containing protein</fullName>
    </recommendedName>
</protein>
<evidence type="ECO:0000256" key="8">
    <source>
        <dbReference type="SAM" id="Phobius"/>
    </source>
</evidence>
<keyword evidence="6 8" id="KW-1133">Transmembrane helix</keyword>
<feature type="non-terminal residue" evidence="10">
    <location>
        <position position="1"/>
    </location>
</feature>
<dbReference type="InterPro" id="IPR042094">
    <property type="entry name" value="T2SS_GspF_sf"/>
</dbReference>
<gene>
    <name evidence="10" type="ORF">METZ01_LOCUS68937</name>
</gene>
<evidence type="ECO:0000256" key="5">
    <source>
        <dbReference type="ARBA" id="ARBA00022692"/>
    </source>
</evidence>
<dbReference type="PANTHER" id="PTHR30012">
    <property type="entry name" value="GENERAL SECRETION PATHWAY PROTEIN"/>
    <property type="match status" value="1"/>
</dbReference>
<feature type="transmembrane region" description="Helical" evidence="8">
    <location>
        <begin position="157"/>
        <end position="177"/>
    </location>
</feature>
<feature type="transmembrane region" description="Helical" evidence="8">
    <location>
        <begin position="363"/>
        <end position="384"/>
    </location>
</feature>
<feature type="transmembrane region" description="Helical" evidence="8">
    <location>
        <begin position="208"/>
        <end position="227"/>
    </location>
</feature>
<comment type="similarity">
    <text evidence="2">Belongs to the GSP F family.</text>
</comment>
<dbReference type="PANTHER" id="PTHR30012:SF0">
    <property type="entry name" value="TYPE II SECRETION SYSTEM PROTEIN F-RELATED"/>
    <property type="match status" value="1"/>
</dbReference>
<dbReference type="InterPro" id="IPR003004">
    <property type="entry name" value="GspF/PilC"/>
</dbReference>
<dbReference type="EMBL" id="UINC01004679">
    <property type="protein sequence ID" value="SVA16083.1"/>
    <property type="molecule type" value="Genomic_DNA"/>
</dbReference>
<feature type="domain" description="Type II secretion system protein GspF" evidence="9">
    <location>
        <begin position="258"/>
        <end position="382"/>
    </location>
</feature>
<evidence type="ECO:0000256" key="6">
    <source>
        <dbReference type="ARBA" id="ARBA00022989"/>
    </source>
</evidence>
<name>A0A381TPU4_9ZZZZ</name>